<dbReference type="NCBIfam" id="TIGR01509">
    <property type="entry name" value="HAD-SF-IA-v3"/>
    <property type="match status" value="1"/>
</dbReference>
<dbReference type="InterPro" id="IPR023198">
    <property type="entry name" value="PGP-like_dom2"/>
</dbReference>
<feature type="chain" id="PRO_5044230350" evidence="1">
    <location>
        <begin position="26"/>
        <end position="294"/>
    </location>
</feature>
<dbReference type="PANTHER" id="PTHR42896:SF2">
    <property type="entry name" value="CBBY-LIKE PROTEIN"/>
    <property type="match status" value="1"/>
</dbReference>
<dbReference type="InterPro" id="IPR044999">
    <property type="entry name" value="CbbY-like"/>
</dbReference>
<accession>A0AB34JDG9</accession>
<comment type="caution">
    <text evidence="2">The sequence shown here is derived from an EMBL/GenBank/DDBJ whole genome shotgun (WGS) entry which is preliminary data.</text>
</comment>
<keyword evidence="3" id="KW-1185">Reference proteome</keyword>
<dbReference type="PANTHER" id="PTHR42896">
    <property type="entry name" value="XYLULOSE-1,5-BISPHOSPHATE (XUBP) PHOSPHATASE"/>
    <property type="match status" value="1"/>
</dbReference>
<keyword evidence="1" id="KW-0732">Signal</keyword>
<dbReference type="InterPro" id="IPR023214">
    <property type="entry name" value="HAD_sf"/>
</dbReference>
<dbReference type="SUPFAM" id="SSF56784">
    <property type="entry name" value="HAD-like"/>
    <property type="match status" value="1"/>
</dbReference>
<dbReference type="GO" id="GO:0016787">
    <property type="term" value="F:hydrolase activity"/>
    <property type="evidence" value="ECO:0007669"/>
    <property type="project" value="InterPro"/>
</dbReference>
<name>A0AB34JDG9_PRYPA</name>
<dbReference type="Proteomes" id="UP001515480">
    <property type="component" value="Unassembled WGS sequence"/>
</dbReference>
<reference evidence="2 3" key="1">
    <citation type="journal article" date="2024" name="Science">
        <title>Giant polyketide synthase enzymes in the biosynthesis of giant marine polyether toxins.</title>
        <authorList>
            <person name="Fallon T.R."/>
            <person name="Shende V.V."/>
            <person name="Wierzbicki I.H."/>
            <person name="Pendleton A.L."/>
            <person name="Watervoot N.F."/>
            <person name="Auber R.P."/>
            <person name="Gonzalez D.J."/>
            <person name="Wisecaver J.H."/>
            <person name="Moore B.S."/>
        </authorList>
    </citation>
    <scope>NUCLEOTIDE SEQUENCE [LARGE SCALE GENOMIC DNA]</scope>
    <source>
        <strain evidence="2 3">12B1</strain>
    </source>
</reference>
<evidence type="ECO:0000256" key="1">
    <source>
        <dbReference type="SAM" id="SignalP"/>
    </source>
</evidence>
<proteinExistence type="predicted"/>
<dbReference type="SFLD" id="SFLDS00003">
    <property type="entry name" value="Haloacid_Dehalogenase"/>
    <property type="match status" value="1"/>
</dbReference>
<dbReference type="EMBL" id="JBGBPQ010000010">
    <property type="protein sequence ID" value="KAL1519038.1"/>
    <property type="molecule type" value="Genomic_DNA"/>
</dbReference>
<sequence length="294" mass="31713">MPSPPHRLPPLAALAALALTAPCAALRVTSSPSLRRAPPRMSAAGLAILFDCDGVLADTERDGHRVSFNRVFAERGLGFEWAVEEYGRLCEVGGGKERMTHYFNLHGWPAGYEAPSTTELKGGLPVDEARLKLVKAMHARKTALFQDLIGERVVPLRPGVLRLVDEALKEDVPLAVCSTSNEAAVRTLVQTLMGDERYERFRFFCGDMVAAKKPAPDVYNLAVEKMNLDKSVCVVIEDSGVGNKAAKAAGLACLVTTSTYTVDEDFTGADRIVPSLGEPGDAEVIHLADLRALL</sequence>
<evidence type="ECO:0000313" key="2">
    <source>
        <dbReference type="EMBL" id="KAL1519038.1"/>
    </source>
</evidence>
<dbReference type="InterPro" id="IPR006439">
    <property type="entry name" value="HAD-SF_hydro_IA"/>
</dbReference>
<evidence type="ECO:0000313" key="3">
    <source>
        <dbReference type="Proteomes" id="UP001515480"/>
    </source>
</evidence>
<dbReference type="Pfam" id="PF00702">
    <property type="entry name" value="Hydrolase"/>
    <property type="match status" value="1"/>
</dbReference>
<protein>
    <submittedName>
        <fullName evidence="2">Uncharacterized protein</fullName>
    </submittedName>
</protein>
<dbReference type="Gene3D" id="3.40.50.1000">
    <property type="entry name" value="HAD superfamily/HAD-like"/>
    <property type="match status" value="1"/>
</dbReference>
<feature type="signal peptide" evidence="1">
    <location>
        <begin position="1"/>
        <end position="25"/>
    </location>
</feature>
<dbReference type="SFLD" id="SFLDG01129">
    <property type="entry name" value="C1.5:_HAD__Beta-PGM__Phosphata"/>
    <property type="match status" value="1"/>
</dbReference>
<dbReference type="AlphaFoldDB" id="A0AB34JDG9"/>
<dbReference type="InterPro" id="IPR036412">
    <property type="entry name" value="HAD-like_sf"/>
</dbReference>
<organism evidence="2 3">
    <name type="scientific">Prymnesium parvum</name>
    <name type="common">Toxic golden alga</name>
    <dbReference type="NCBI Taxonomy" id="97485"/>
    <lineage>
        <taxon>Eukaryota</taxon>
        <taxon>Haptista</taxon>
        <taxon>Haptophyta</taxon>
        <taxon>Prymnesiophyceae</taxon>
        <taxon>Prymnesiales</taxon>
        <taxon>Prymnesiaceae</taxon>
        <taxon>Prymnesium</taxon>
    </lineage>
</organism>
<gene>
    <name evidence="2" type="ORF">AB1Y20_003306</name>
</gene>
<dbReference type="Gene3D" id="1.10.150.240">
    <property type="entry name" value="Putative phosphatase, domain 2"/>
    <property type="match status" value="1"/>
</dbReference>